<comment type="caution">
    <text evidence="3">The sequence shown here is derived from an EMBL/GenBank/DDBJ whole genome shotgun (WGS) entry which is preliminary data.</text>
</comment>
<evidence type="ECO:0000256" key="2">
    <source>
        <dbReference type="SAM" id="MobiDB-lite"/>
    </source>
</evidence>
<organism evidence="3 4">
    <name type="scientific">Tetraparma gracilis</name>
    <dbReference type="NCBI Taxonomy" id="2962635"/>
    <lineage>
        <taxon>Eukaryota</taxon>
        <taxon>Sar</taxon>
        <taxon>Stramenopiles</taxon>
        <taxon>Ochrophyta</taxon>
        <taxon>Bolidophyceae</taxon>
        <taxon>Parmales</taxon>
        <taxon>Triparmaceae</taxon>
        <taxon>Tetraparma</taxon>
    </lineage>
</organism>
<feature type="coiled-coil region" evidence="1">
    <location>
        <begin position="140"/>
        <end position="167"/>
    </location>
</feature>
<accession>A0ABQ6N791</accession>
<sequence>MSRLVTNPVLLPLSTPLVQYALLSFAAYSILPPLPVLLTNLQALSAALSQSAASNSADPQRVIIQLPNSPSSSSSSATSPLASLLKHQTTSYLLMGGACWATFSLLSSALPDWAQDCLPVTKAAFSGAVKRLAEGIVGVKDALGLQIKGVEDKVDLLNEKQDEAGENMEAVRGDLDALALSVGHVRDTVTRCEGELAKAARRQGYTQRGVRLLVQCVAAILPAGQLTNELHNFERQGVEEGKGEGEGDTARKIVEEMQQRKTPVKRSESAPVGNPEECGGPAGVMSPQEKAMGESQRSLDEVRKLIDGLRGGGGGGASIVSPVR</sequence>
<reference evidence="3 4" key="1">
    <citation type="journal article" date="2023" name="Commun. Biol.">
        <title>Genome analysis of Parmales, the sister group of diatoms, reveals the evolutionary specialization of diatoms from phago-mixotrophs to photoautotrophs.</title>
        <authorList>
            <person name="Ban H."/>
            <person name="Sato S."/>
            <person name="Yoshikawa S."/>
            <person name="Yamada K."/>
            <person name="Nakamura Y."/>
            <person name="Ichinomiya M."/>
            <person name="Sato N."/>
            <person name="Blanc-Mathieu R."/>
            <person name="Endo H."/>
            <person name="Kuwata A."/>
            <person name="Ogata H."/>
        </authorList>
    </citation>
    <scope>NUCLEOTIDE SEQUENCE [LARGE SCALE GENOMIC DNA]</scope>
</reference>
<feature type="region of interest" description="Disordered" evidence="2">
    <location>
        <begin position="258"/>
        <end position="299"/>
    </location>
</feature>
<keyword evidence="4" id="KW-1185">Reference proteome</keyword>
<protein>
    <submittedName>
        <fullName evidence="3">Uncharacterized protein</fullName>
    </submittedName>
</protein>
<proteinExistence type="predicted"/>
<dbReference type="EMBL" id="BRYB01001065">
    <property type="protein sequence ID" value="GMI42406.1"/>
    <property type="molecule type" value="Genomic_DNA"/>
</dbReference>
<evidence type="ECO:0000313" key="3">
    <source>
        <dbReference type="EMBL" id="GMI42406.1"/>
    </source>
</evidence>
<keyword evidence="1" id="KW-0175">Coiled coil</keyword>
<gene>
    <name evidence="3" type="ORF">TeGR_g4563</name>
</gene>
<evidence type="ECO:0000256" key="1">
    <source>
        <dbReference type="SAM" id="Coils"/>
    </source>
</evidence>
<dbReference type="Proteomes" id="UP001165060">
    <property type="component" value="Unassembled WGS sequence"/>
</dbReference>
<name>A0ABQ6N791_9STRA</name>
<evidence type="ECO:0000313" key="4">
    <source>
        <dbReference type="Proteomes" id="UP001165060"/>
    </source>
</evidence>